<organism evidence="1">
    <name type="scientific">Octopus bimaculoides</name>
    <name type="common">California two-spotted octopus</name>
    <dbReference type="NCBI Taxonomy" id="37653"/>
    <lineage>
        <taxon>Eukaryota</taxon>
        <taxon>Metazoa</taxon>
        <taxon>Spiralia</taxon>
        <taxon>Lophotrochozoa</taxon>
        <taxon>Mollusca</taxon>
        <taxon>Cephalopoda</taxon>
        <taxon>Coleoidea</taxon>
        <taxon>Octopodiformes</taxon>
        <taxon>Octopoda</taxon>
        <taxon>Incirrata</taxon>
        <taxon>Octopodidae</taxon>
        <taxon>Octopus</taxon>
    </lineage>
</organism>
<proteinExistence type="predicted"/>
<sequence>MIYIYIYNGDTHSQSDSRVSAALNQLTLKSLELLNLGPVTSFLYTSQIPPILYSLHLTTHCIRLTPSPKHHSLCLLP</sequence>
<evidence type="ECO:0000313" key="1">
    <source>
        <dbReference type="EMBL" id="KOF82934.1"/>
    </source>
</evidence>
<name>A0A0L8H1D2_OCTBM</name>
<protein>
    <submittedName>
        <fullName evidence="1">Uncharacterized protein</fullName>
    </submittedName>
</protein>
<dbReference type="AlphaFoldDB" id="A0A0L8H1D2"/>
<accession>A0A0L8H1D2</accession>
<gene>
    <name evidence="1" type="ORF">OCBIM_22024633mg</name>
</gene>
<dbReference type="EMBL" id="KQ419605">
    <property type="protein sequence ID" value="KOF82934.1"/>
    <property type="molecule type" value="Genomic_DNA"/>
</dbReference>
<reference evidence="1" key="1">
    <citation type="submission" date="2015-07" db="EMBL/GenBank/DDBJ databases">
        <title>MeaNS - Measles Nucleotide Surveillance Program.</title>
        <authorList>
            <person name="Tran T."/>
            <person name="Druce J."/>
        </authorList>
    </citation>
    <scope>NUCLEOTIDE SEQUENCE</scope>
    <source>
        <strain evidence="1">UCB-OBI-ISO-001</strain>
        <tissue evidence="1">Gonad</tissue>
    </source>
</reference>